<protein>
    <submittedName>
        <fullName evidence="3">Uncharacterized protein</fullName>
    </submittedName>
</protein>
<keyword evidence="2" id="KW-0732">Signal</keyword>
<gene>
    <name evidence="3" type="ORF">FRACYDRAFT_256998</name>
</gene>
<evidence type="ECO:0000256" key="1">
    <source>
        <dbReference type="SAM" id="MobiDB-lite"/>
    </source>
</evidence>
<evidence type="ECO:0000313" key="4">
    <source>
        <dbReference type="Proteomes" id="UP000095751"/>
    </source>
</evidence>
<dbReference type="Proteomes" id="UP000095751">
    <property type="component" value="Unassembled WGS sequence"/>
</dbReference>
<sequence>MKLLTAAKFIILAHTSCCVPSVLCTKGGMGDNNATATTEDGNTDERKLASSSSTDYKYLRNYLTIIEPENFVTVFPNGAPNIGTGVTSLVGSSTIQKGGVYDPADIEIVNKLNGVGPDDLTDEVIESFGGNEGDALEAIGGFKFGGGRQPKQPVPPGDSAFFYHGECVATSAINSPSPFPQNKRQLASGGLDALNAFLASFTITSHTCNLNICLGGGGFNCIAFYSGTSFVFDVGEQISRSNPKPPTRSPTPVPTPFPTPTPTFPSRRELGPGRDLTPTPPPTDAPRRRKLGPGRDLTIISEPFNGEIKLPPPFPSTIIGGTGSFEGIEGTVDIATICGTTGPILSVDTSTGEGRRLEPGMMFNQNRLGLIVQTISIKSNMPLPVAP</sequence>
<reference evidence="3 4" key="1">
    <citation type="submission" date="2016-09" db="EMBL/GenBank/DDBJ databases">
        <title>Extensive genetic diversity and differential bi-allelic expression allows diatom success in the polar Southern Ocean.</title>
        <authorList>
            <consortium name="DOE Joint Genome Institute"/>
            <person name="Mock T."/>
            <person name="Otillar R.P."/>
            <person name="Strauss J."/>
            <person name="Dupont C."/>
            <person name="Frickenhaus S."/>
            <person name="Maumus F."/>
            <person name="Mcmullan M."/>
            <person name="Sanges R."/>
            <person name="Schmutz J."/>
            <person name="Toseland A."/>
            <person name="Valas R."/>
            <person name="Veluchamy A."/>
            <person name="Ward B.J."/>
            <person name="Allen A."/>
            <person name="Barry K."/>
            <person name="Falciatore A."/>
            <person name="Ferrante M."/>
            <person name="Fortunato A.E."/>
            <person name="Gloeckner G."/>
            <person name="Gruber A."/>
            <person name="Hipkin R."/>
            <person name="Janech M."/>
            <person name="Kroth P."/>
            <person name="Leese F."/>
            <person name="Lindquist E."/>
            <person name="Lyon B.R."/>
            <person name="Martin J."/>
            <person name="Mayer C."/>
            <person name="Parker M."/>
            <person name="Quesneville H."/>
            <person name="Raymond J."/>
            <person name="Uhlig C."/>
            <person name="Valentin K.U."/>
            <person name="Worden A.Z."/>
            <person name="Armbrust E.V."/>
            <person name="Bowler C."/>
            <person name="Green B."/>
            <person name="Moulton V."/>
            <person name="Van Oosterhout C."/>
            <person name="Grigoriev I."/>
        </authorList>
    </citation>
    <scope>NUCLEOTIDE SEQUENCE [LARGE SCALE GENOMIC DNA]</scope>
    <source>
        <strain evidence="3 4">CCMP1102</strain>
    </source>
</reference>
<dbReference type="KEGG" id="fcy:FRACYDRAFT_256998"/>
<dbReference type="AlphaFoldDB" id="A0A1E7EKD0"/>
<dbReference type="InParanoid" id="A0A1E7EKD0"/>
<evidence type="ECO:0000256" key="2">
    <source>
        <dbReference type="SAM" id="SignalP"/>
    </source>
</evidence>
<proteinExistence type="predicted"/>
<feature type="region of interest" description="Disordered" evidence="1">
    <location>
        <begin position="238"/>
        <end position="296"/>
    </location>
</feature>
<keyword evidence="4" id="KW-1185">Reference proteome</keyword>
<feature type="signal peptide" evidence="2">
    <location>
        <begin position="1"/>
        <end position="24"/>
    </location>
</feature>
<dbReference type="EMBL" id="KV784436">
    <property type="protein sequence ID" value="OEU06003.1"/>
    <property type="molecule type" value="Genomic_DNA"/>
</dbReference>
<organism evidence="3 4">
    <name type="scientific">Fragilariopsis cylindrus CCMP1102</name>
    <dbReference type="NCBI Taxonomy" id="635003"/>
    <lineage>
        <taxon>Eukaryota</taxon>
        <taxon>Sar</taxon>
        <taxon>Stramenopiles</taxon>
        <taxon>Ochrophyta</taxon>
        <taxon>Bacillariophyta</taxon>
        <taxon>Bacillariophyceae</taxon>
        <taxon>Bacillariophycidae</taxon>
        <taxon>Bacillariales</taxon>
        <taxon>Bacillariaceae</taxon>
        <taxon>Fragilariopsis</taxon>
    </lineage>
</organism>
<feature type="chain" id="PRO_5009191940" evidence="2">
    <location>
        <begin position="25"/>
        <end position="387"/>
    </location>
</feature>
<evidence type="ECO:0000313" key="3">
    <source>
        <dbReference type="EMBL" id="OEU06003.1"/>
    </source>
</evidence>
<accession>A0A1E7EKD0</accession>
<name>A0A1E7EKD0_9STRA</name>
<feature type="compositionally biased region" description="Pro residues" evidence="1">
    <location>
        <begin position="243"/>
        <end position="263"/>
    </location>
</feature>